<evidence type="ECO:0000256" key="11">
    <source>
        <dbReference type="ARBA" id="ARBA00022679"/>
    </source>
</evidence>
<dbReference type="Pfam" id="PF02283">
    <property type="entry name" value="CobU"/>
    <property type="match status" value="1"/>
</dbReference>
<evidence type="ECO:0000256" key="5">
    <source>
        <dbReference type="ARBA" id="ARBA00004692"/>
    </source>
</evidence>
<organism evidence="19 20">
    <name type="scientific">Wujia chipingensis</name>
    <dbReference type="NCBI Taxonomy" id="2763670"/>
    <lineage>
        <taxon>Bacteria</taxon>
        <taxon>Bacillati</taxon>
        <taxon>Bacillota</taxon>
        <taxon>Clostridia</taxon>
        <taxon>Lachnospirales</taxon>
        <taxon>Lachnospiraceae</taxon>
        <taxon>Wujia</taxon>
    </lineage>
</organism>
<keyword evidence="13 19" id="KW-0418">Kinase</keyword>
<evidence type="ECO:0000256" key="2">
    <source>
        <dbReference type="ARBA" id="ARBA00000711"/>
    </source>
</evidence>
<evidence type="ECO:0000256" key="1">
    <source>
        <dbReference type="ARBA" id="ARBA00000312"/>
    </source>
</evidence>
<dbReference type="RefSeq" id="WP_249321281.1">
    <property type="nucleotide sequence ID" value="NZ_CP060632.1"/>
</dbReference>
<evidence type="ECO:0000256" key="17">
    <source>
        <dbReference type="ARBA" id="ARBA00030571"/>
    </source>
</evidence>
<dbReference type="InterPro" id="IPR027417">
    <property type="entry name" value="P-loop_NTPase"/>
</dbReference>
<keyword evidence="19" id="KW-0548">Nucleotidyltransferase</keyword>
<dbReference type="GO" id="GO:0005525">
    <property type="term" value="F:GTP binding"/>
    <property type="evidence" value="ECO:0007669"/>
    <property type="project" value="UniProtKB-KW"/>
</dbReference>
<evidence type="ECO:0000256" key="13">
    <source>
        <dbReference type="ARBA" id="ARBA00022777"/>
    </source>
</evidence>
<dbReference type="Gene3D" id="3.40.50.300">
    <property type="entry name" value="P-loop containing nucleotide triphosphate hydrolases"/>
    <property type="match status" value="1"/>
</dbReference>
<dbReference type="GO" id="GO:0008820">
    <property type="term" value="F:cobinamide phosphate guanylyltransferase activity"/>
    <property type="evidence" value="ECO:0007669"/>
    <property type="project" value="UniProtKB-EC"/>
</dbReference>
<keyword evidence="10" id="KW-0169">Cobalamin biosynthesis</keyword>
<comment type="function">
    <text evidence="4">Catalyzes ATP-dependent phosphorylation of adenosylcobinamide and addition of GMP to adenosylcobinamide phosphate.</text>
</comment>
<evidence type="ECO:0000256" key="18">
    <source>
        <dbReference type="SAM" id="MobiDB-lite"/>
    </source>
</evidence>
<keyword evidence="14" id="KW-0067">ATP-binding</keyword>
<comment type="catalytic activity">
    <reaction evidence="2">
        <text>adenosylcob(III)inamide phosphate + GTP + H(+) = adenosylcob(III)inamide-GDP + diphosphate</text>
        <dbReference type="Rhea" id="RHEA:22712"/>
        <dbReference type="ChEBI" id="CHEBI:15378"/>
        <dbReference type="ChEBI" id="CHEBI:33019"/>
        <dbReference type="ChEBI" id="CHEBI:37565"/>
        <dbReference type="ChEBI" id="CHEBI:58502"/>
        <dbReference type="ChEBI" id="CHEBI:60487"/>
        <dbReference type="EC" id="2.7.7.62"/>
    </reaction>
</comment>
<dbReference type="SUPFAM" id="SSF52540">
    <property type="entry name" value="P-loop containing nucleoside triphosphate hydrolases"/>
    <property type="match status" value="1"/>
</dbReference>
<dbReference type="EC" id="2.7.1.156" evidence="8"/>
<sequence length="233" mass="25364">MLHIVYGGSASGKSSYAESFAMSLQGEGRLLYIATMYPYKWNTTEIDPETMQRIERHRAMRADKGFDTVECYRHVEHIVAKRQDVLLLECMSNLLANEMYLEPDAEAVGIAGKAEVDTETVGMAGKAGATAEVDTETAGTDSKADSGMSETLSPVSKKIVQALIDLSTRVQELVIVTNDVFSDGGSLTYDESTREYVKNLAEINCALAREAATVTEVVCGIPVIVKKNHPMGK</sequence>
<dbReference type="PANTHER" id="PTHR34848">
    <property type="match status" value="1"/>
</dbReference>
<dbReference type="Proteomes" id="UP000515819">
    <property type="component" value="Chromosome"/>
</dbReference>
<dbReference type="AlphaFoldDB" id="A0A7G9FM08"/>
<evidence type="ECO:0000256" key="14">
    <source>
        <dbReference type="ARBA" id="ARBA00022840"/>
    </source>
</evidence>
<feature type="region of interest" description="Disordered" evidence="18">
    <location>
        <begin position="125"/>
        <end position="150"/>
    </location>
</feature>
<protein>
    <recommendedName>
        <fullName evidence="16">Adenosylcobinamide kinase</fullName>
        <ecNumber evidence="8">2.7.1.156</ecNumber>
        <ecNumber evidence="9">2.7.7.62</ecNumber>
    </recommendedName>
    <alternativeName>
        <fullName evidence="17">Adenosylcobinamide-phosphate guanylyltransferase</fullName>
    </alternativeName>
</protein>
<keyword evidence="11 19" id="KW-0808">Transferase</keyword>
<dbReference type="EMBL" id="CP060632">
    <property type="protein sequence ID" value="QNL99589.1"/>
    <property type="molecule type" value="Genomic_DNA"/>
</dbReference>
<comment type="catalytic activity">
    <reaction evidence="1">
        <text>adenosylcob(III)inamide + ATP = adenosylcob(III)inamide phosphate + ADP + H(+)</text>
        <dbReference type="Rhea" id="RHEA:15769"/>
        <dbReference type="ChEBI" id="CHEBI:2480"/>
        <dbReference type="ChEBI" id="CHEBI:15378"/>
        <dbReference type="ChEBI" id="CHEBI:30616"/>
        <dbReference type="ChEBI" id="CHEBI:58502"/>
        <dbReference type="ChEBI" id="CHEBI:456216"/>
        <dbReference type="EC" id="2.7.1.156"/>
    </reaction>
</comment>
<keyword evidence="12" id="KW-0547">Nucleotide-binding</keyword>
<dbReference type="PANTHER" id="PTHR34848:SF1">
    <property type="entry name" value="BIFUNCTIONAL ADENOSYLCOBALAMIN BIOSYNTHESIS PROTEIN COBU"/>
    <property type="match status" value="1"/>
</dbReference>
<keyword evidence="15" id="KW-0342">GTP-binding</keyword>
<dbReference type="EC" id="2.7.7.62" evidence="9"/>
<evidence type="ECO:0000256" key="6">
    <source>
        <dbReference type="ARBA" id="ARBA00005159"/>
    </source>
</evidence>
<evidence type="ECO:0000256" key="10">
    <source>
        <dbReference type="ARBA" id="ARBA00022573"/>
    </source>
</evidence>
<gene>
    <name evidence="19" type="ORF">H9Q76_12900</name>
</gene>
<evidence type="ECO:0000313" key="20">
    <source>
        <dbReference type="Proteomes" id="UP000515819"/>
    </source>
</evidence>
<reference evidence="19 20" key="1">
    <citation type="submission" date="2020-08" db="EMBL/GenBank/DDBJ databases">
        <authorList>
            <person name="Liu C."/>
            <person name="Sun Q."/>
        </authorList>
    </citation>
    <scope>NUCLEOTIDE SEQUENCE [LARGE SCALE GENOMIC DNA]</scope>
    <source>
        <strain evidence="19 20">NSJ-4</strain>
    </source>
</reference>
<comment type="pathway">
    <text evidence="6">Cofactor biosynthesis; adenosylcobalamin biosynthesis; adenosylcobalamin from cob(II)yrinate a,c-diamide: step 5/7.</text>
</comment>
<evidence type="ECO:0000256" key="7">
    <source>
        <dbReference type="ARBA" id="ARBA00007490"/>
    </source>
</evidence>
<comment type="pathway">
    <text evidence="5">Cofactor biosynthesis; adenosylcobalamin biosynthesis; adenosylcobalamin from cob(II)yrinate a,c-diamide: step 6/7.</text>
</comment>
<evidence type="ECO:0000256" key="3">
    <source>
        <dbReference type="ARBA" id="ARBA00001522"/>
    </source>
</evidence>
<evidence type="ECO:0000256" key="16">
    <source>
        <dbReference type="ARBA" id="ARBA00029570"/>
    </source>
</evidence>
<accession>A0A7G9FM08</accession>
<proteinExistence type="inferred from homology"/>
<dbReference type="GO" id="GO:0005524">
    <property type="term" value="F:ATP binding"/>
    <property type="evidence" value="ECO:0007669"/>
    <property type="project" value="UniProtKB-KW"/>
</dbReference>
<keyword evidence="20" id="KW-1185">Reference proteome</keyword>
<evidence type="ECO:0000256" key="9">
    <source>
        <dbReference type="ARBA" id="ARBA00012523"/>
    </source>
</evidence>
<evidence type="ECO:0000256" key="4">
    <source>
        <dbReference type="ARBA" id="ARBA00003889"/>
    </source>
</evidence>
<dbReference type="KEGG" id="wcp:H9Q76_12900"/>
<dbReference type="GO" id="GO:0009236">
    <property type="term" value="P:cobalamin biosynthetic process"/>
    <property type="evidence" value="ECO:0007669"/>
    <property type="project" value="UniProtKB-UniPathway"/>
</dbReference>
<evidence type="ECO:0000256" key="8">
    <source>
        <dbReference type="ARBA" id="ARBA00012016"/>
    </source>
</evidence>
<comment type="similarity">
    <text evidence="7">Belongs to the CobU/CobP family.</text>
</comment>
<dbReference type="InterPro" id="IPR003203">
    <property type="entry name" value="CobU/CobP"/>
</dbReference>
<evidence type="ECO:0000256" key="15">
    <source>
        <dbReference type="ARBA" id="ARBA00023134"/>
    </source>
</evidence>
<evidence type="ECO:0000313" key="19">
    <source>
        <dbReference type="EMBL" id="QNL99589.1"/>
    </source>
</evidence>
<comment type="catalytic activity">
    <reaction evidence="3">
        <text>adenosylcob(III)inamide + GTP = adenosylcob(III)inamide phosphate + GDP + H(+)</text>
        <dbReference type="Rhea" id="RHEA:15765"/>
        <dbReference type="ChEBI" id="CHEBI:2480"/>
        <dbReference type="ChEBI" id="CHEBI:15378"/>
        <dbReference type="ChEBI" id="CHEBI:37565"/>
        <dbReference type="ChEBI" id="CHEBI:58189"/>
        <dbReference type="ChEBI" id="CHEBI:58502"/>
        <dbReference type="EC" id="2.7.1.156"/>
    </reaction>
</comment>
<evidence type="ECO:0000256" key="12">
    <source>
        <dbReference type="ARBA" id="ARBA00022741"/>
    </source>
</evidence>
<dbReference type="UniPathway" id="UPA00148">
    <property type="reaction ID" value="UER00236"/>
</dbReference>
<name>A0A7G9FM08_9FIRM</name>
<dbReference type="GO" id="GO:0043752">
    <property type="term" value="F:adenosylcobinamide kinase activity"/>
    <property type="evidence" value="ECO:0007669"/>
    <property type="project" value="UniProtKB-EC"/>
</dbReference>